<proteinExistence type="predicted"/>
<dbReference type="Proteomes" id="UP000887577">
    <property type="component" value="Unplaced"/>
</dbReference>
<dbReference type="AlphaFoldDB" id="A0A914YPB1"/>
<organism evidence="2 3">
    <name type="scientific">Panagrolaimus superbus</name>
    <dbReference type="NCBI Taxonomy" id="310955"/>
    <lineage>
        <taxon>Eukaryota</taxon>
        <taxon>Metazoa</taxon>
        <taxon>Ecdysozoa</taxon>
        <taxon>Nematoda</taxon>
        <taxon>Chromadorea</taxon>
        <taxon>Rhabditida</taxon>
        <taxon>Tylenchina</taxon>
        <taxon>Panagrolaimomorpha</taxon>
        <taxon>Panagrolaimoidea</taxon>
        <taxon>Panagrolaimidae</taxon>
        <taxon>Panagrolaimus</taxon>
    </lineage>
</organism>
<keyword evidence="2" id="KW-1185">Reference proteome</keyword>
<feature type="chain" id="PRO_5036973468" evidence="1">
    <location>
        <begin position="21"/>
        <end position="142"/>
    </location>
</feature>
<evidence type="ECO:0000256" key="1">
    <source>
        <dbReference type="SAM" id="SignalP"/>
    </source>
</evidence>
<evidence type="ECO:0000313" key="3">
    <source>
        <dbReference type="WBParaSite" id="PSU_v2.g21269.t1"/>
    </source>
</evidence>
<name>A0A914YPB1_9BILA</name>
<feature type="signal peptide" evidence="1">
    <location>
        <begin position="1"/>
        <end position="20"/>
    </location>
</feature>
<protein>
    <submittedName>
        <fullName evidence="3">Uncharacterized protein</fullName>
    </submittedName>
</protein>
<reference evidence="3" key="1">
    <citation type="submission" date="2022-11" db="UniProtKB">
        <authorList>
            <consortium name="WormBaseParasite"/>
        </authorList>
    </citation>
    <scope>IDENTIFICATION</scope>
</reference>
<dbReference type="WBParaSite" id="PSU_v2.g21269.t1">
    <property type="protein sequence ID" value="PSU_v2.g21269.t1"/>
    <property type="gene ID" value="PSU_v2.g21269"/>
</dbReference>
<accession>A0A914YPB1</accession>
<keyword evidence="1" id="KW-0732">Signal</keyword>
<evidence type="ECO:0000313" key="2">
    <source>
        <dbReference type="Proteomes" id="UP000887577"/>
    </source>
</evidence>
<dbReference type="InterPro" id="IPR038479">
    <property type="entry name" value="Transthyretin-like_sf"/>
</dbReference>
<dbReference type="Gene3D" id="2.60.40.3330">
    <property type="match status" value="1"/>
</dbReference>
<sequence length="142" mass="15813">MQSFLLVFVVATTFFPIVASIVALDFATPYTSFPIGCHTFEGKISCGNGNPILSDAKITLFDKDFITGDDKLVEDTPHGGVFVIHKCATDFPTPNLELYFQFVNICQKGDKKQSGILKENAFMEYVIYDNEKFAHTAINDNK</sequence>